<sequence length="346" mass="39553">MAAECGEEDPSSHDHDDRQEEPWEERTLNLLEDSKIDQEFSEAKARKKGGKKHKLKWMKRPMAVPQVILEFLDVELRENAIRALGNFLLEEVLEFLGRMNDNNLNVRAVKRLANVLTLFQSVAANKETRRKFMDSCIPNFLIPIILFKTAIEVFENIRAIALSVIGIMCQGKEPEIIVWAIENDIIEVCHTIIKTGNELSKVISMHILEYILRDPFGIYVICHPNFRTLEGLMETWNQMVTLLANDPDFSPRLFFHILRCFVLLCAHSRGILVVSNCLPAEIAGSAFYDIAEEFPVIRSLLCQLLLNVGLIPDKCVQFLTQSCTEVVDNSLRERCANNELCSFLFV</sequence>
<dbReference type="InterPro" id="IPR016024">
    <property type="entry name" value="ARM-type_fold"/>
</dbReference>
<reference evidence="3" key="1">
    <citation type="submission" date="2015-07" db="EMBL/GenBank/DDBJ databases">
        <title>Transcriptome Assembly of Anthurium amnicola.</title>
        <authorList>
            <person name="Suzuki J."/>
        </authorList>
    </citation>
    <scope>NUCLEOTIDE SEQUENCE</scope>
</reference>
<accession>A0A1D1XKE8</accession>
<protein>
    <submittedName>
        <fullName evidence="3">Cell differentiation protein RCD1</fullName>
    </submittedName>
</protein>
<dbReference type="Gene3D" id="1.25.10.10">
    <property type="entry name" value="Leucine-rich Repeat Variant"/>
    <property type="match status" value="1"/>
</dbReference>
<dbReference type="SUPFAM" id="SSF48371">
    <property type="entry name" value="ARM repeat"/>
    <property type="match status" value="1"/>
</dbReference>
<feature type="region of interest" description="Disordered" evidence="2">
    <location>
        <begin position="1"/>
        <end position="25"/>
    </location>
</feature>
<evidence type="ECO:0000256" key="2">
    <source>
        <dbReference type="SAM" id="MobiDB-lite"/>
    </source>
</evidence>
<dbReference type="InterPro" id="IPR007216">
    <property type="entry name" value="CNOT9"/>
</dbReference>
<evidence type="ECO:0000256" key="1">
    <source>
        <dbReference type="ARBA" id="ARBA00006385"/>
    </source>
</evidence>
<dbReference type="GO" id="GO:0030014">
    <property type="term" value="C:CCR4-NOT complex"/>
    <property type="evidence" value="ECO:0007669"/>
    <property type="project" value="InterPro"/>
</dbReference>
<dbReference type="EMBL" id="GDJX01025061">
    <property type="protein sequence ID" value="JAT42875.1"/>
    <property type="molecule type" value="Transcribed_RNA"/>
</dbReference>
<dbReference type="Pfam" id="PF04078">
    <property type="entry name" value="Rcd1"/>
    <property type="match status" value="1"/>
</dbReference>
<evidence type="ECO:0000313" key="3">
    <source>
        <dbReference type="EMBL" id="JAT42875.1"/>
    </source>
</evidence>
<dbReference type="InterPro" id="IPR011989">
    <property type="entry name" value="ARM-like"/>
</dbReference>
<dbReference type="AlphaFoldDB" id="A0A1D1XKE8"/>
<gene>
    <name evidence="3" type="primary">rqcd1_5</name>
    <name evidence="3" type="ORF">g.38236</name>
</gene>
<dbReference type="PANTHER" id="PTHR12262">
    <property type="entry name" value="CCR4-NOT TRANSCRIPTION COMPLEX SUBUNIT 9"/>
    <property type="match status" value="1"/>
</dbReference>
<proteinExistence type="inferred from homology"/>
<comment type="similarity">
    <text evidence="1">Belongs to the CNOT9 family.</text>
</comment>
<name>A0A1D1XKE8_9ARAE</name>
<dbReference type="GO" id="GO:0006402">
    <property type="term" value="P:mRNA catabolic process"/>
    <property type="evidence" value="ECO:0007669"/>
    <property type="project" value="InterPro"/>
</dbReference>
<feature type="compositionally biased region" description="Basic and acidic residues" evidence="2">
    <location>
        <begin position="10"/>
        <end position="25"/>
    </location>
</feature>
<organism evidence="3">
    <name type="scientific">Anthurium amnicola</name>
    <dbReference type="NCBI Taxonomy" id="1678845"/>
    <lineage>
        <taxon>Eukaryota</taxon>
        <taxon>Viridiplantae</taxon>
        <taxon>Streptophyta</taxon>
        <taxon>Embryophyta</taxon>
        <taxon>Tracheophyta</taxon>
        <taxon>Spermatophyta</taxon>
        <taxon>Magnoliopsida</taxon>
        <taxon>Liliopsida</taxon>
        <taxon>Araceae</taxon>
        <taxon>Pothoideae</taxon>
        <taxon>Potheae</taxon>
        <taxon>Anthurium</taxon>
    </lineage>
</organism>